<dbReference type="AlphaFoldDB" id="A0A842FC98"/>
<evidence type="ECO:0000313" key="1">
    <source>
        <dbReference type="EMBL" id="MBC2242269.1"/>
    </source>
</evidence>
<sequence>MTVLELIEQLKELPEDMPVGVSVGSVKIWTKAEQVKTVEITNAGITLALIEAGGEEE</sequence>
<dbReference type="EMBL" id="JAARZA010000011">
    <property type="protein sequence ID" value="MBC2242269.1"/>
    <property type="molecule type" value="Genomic_DNA"/>
</dbReference>
<evidence type="ECO:0000313" key="2">
    <source>
        <dbReference type="Proteomes" id="UP000553016"/>
    </source>
</evidence>
<dbReference type="Proteomes" id="UP000553016">
    <property type="component" value="Unassembled WGS sequence"/>
</dbReference>
<proteinExistence type="predicted"/>
<name>A0A842FC98_9LIST</name>
<gene>
    <name evidence="1" type="ORF">HCB35_17485</name>
</gene>
<reference evidence="1 2" key="1">
    <citation type="submission" date="2020-03" db="EMBL/GenBank/DDBJ databases">
        <title>Soil Listeria distribution.</title>
        <authorList>
            <person name="Liao J."/>
            <person name="Wiedmann M."/>
        </authorList>
    </citation>
    <scope>NUCLEOTIDE SEQUENCE [LARGE SCALE GENOMIC DNA]</scope>
    <source>
        <strain evidence="1 2">FSL L7-0149</strain>
    </source>
</reference>
<organism evidence="1 2">
    <name type="scientific">Listeria booriae</name>
    <dbReference type="NCBI Taxonomy" id="1552123"/>
    <lineage>
        <taxon>Bacteria</taxon>
        <taxon>Bacillati</taxon>
        <taxon>Bacillota</taxon>
        <taxon>Bacilli</taxon>
        <taxon>Bacillales</taxon>
        <taxon>Listeriaceae</taxon>
        <taxon>Listeria</taxon>
    </lineage>
</organism>
<accession>A0A842FC98</accession>
<dbReference type="RefSeq" id="WP_185541817.1">
    <property type="nucleotide sequence ID" value="NZ_JAARZA010000011.1"/>
</dbReference>
<comment type="caution">
    <text evidence="1">The sequence shown here is derived from an EMBL/GenBank/DDBJ whole genome shotgun (WGS) entry which is preliminary data.</text>
</comment>
<protein>
    <submittedName>
        <fullName evidence="1">Uncharacterized protein</fullName>
    </submittedName>
</protein>